<dbReference type="AlphaFoldDB" id="J9FAY4"/>
<gene>
    <name evidence="1" type="ORF">EVA_20313</name>
</gene>
<evidence type="ECO:0000313" key="1">
    <source>
        <dbReference type="EMBL" id="EJW91578.1"/>
    </source>
</evidence>
<comment type="caution">
    <text evidence="1">The sequence shown here is derived from an EMBL/GenBank/DDBJ whole genome shotgun (WGS) entry which is preliminary data.</text>
</comment>
<organism evidence="1">
    <name type="scientific">gut metagenome</name>
    <dbReference type="NCBI Taxonomy" id="749906"/>
    <lineage>
        <taxon>unclassified sequences</taxon>
        <taxon>metagenomes</taxon>
        <taxon>organismal metagenomes</taxon>
    </lineage>
</organism>
<name>J9FAY4_9ZZZZ</name>
<proteinExistence type="predicted"/>
<protein>
    <submittedName>
        <fullName evidence="1">Uncharacterized protein</fullName>
    </submittedName>
</protein>
<sequence>MNEVTEQEFLNINFFFGLSCARNVFIFFHQFNKLFENGY</sequence>
<accession>J9FAY4</accession>
<reference evidence="1" key="1">
    <citation type="journal article" date="2012" name="PLoS ONE">
        <title>Gene sets for utilization of primary and secondary nutrition supplies in the distal gut of endangered iberian lynx.</title>
        <authorList>
            <person name="Alcaide M."/>
            <person name="Messina E."/>
            <person name="Richter M."/>
            <person name="Bargiela R."/>
            <person name="Peplies J."/>
            <person name="Huws S.A."/>
            <person name="Newbold C.J."/>
            <person name="Golyshin P.N."/>
            <person name="Simon M.A."/>
            <person name="Lopez G."/>
            <person name="Yakimov M.M."/>
            <person name="Ferrer M."/>
        </authorList>
    </citation>
    <scope>NUCLEOTIDE SEQUENCE</scope>
</reference>
<dbReference type="EMBL" id="AMCI01008085">
    <property type="protein sequence ID" value="EJW91578.1"/>
    <property type="molecule type" value="Genomic_DNA"/>
</dbReference>